<comment type="caution">
    <text evidence="1">The sequence shown here is derived from an EMBL/GenBank/DDBJ whole genome shotgun (WGS) entry which is preliminary data.</text>
</comment>
<evidence type="ECO:0000313" key="2">
    <source>
        <dbReference type="Proteomes" id="UP000319671"/>
    </source>
</evidence>
<dbReference type="RefSeq" id="WP_098529994.1">
    <property type="nucleotide sequence ID" value="NZ_VIVN01000002.1"/>
</dbReference>
<accession>A0A561DSV8</accession>
<dbReference type="EMBL" id="VIVN01000002">
    <property type="protein sequence ID" value="TWE06441.1"/>
    <property type="molecule type" value="Genomic_DNA"/>
</dbReference>
<sequence>MSRLLTSIFMIGSIGYVVFRYRYRIINALIGTGWMRRLAVGSIMSFPGVRQKLMSSVFGGPSAR</sequence>
<dbReference type="Proteomes" id="UP000319671">
    <property type="component" value="Unassembled WGS sequence"/>
</dbReference>
<dbReference type="AlphaFoldDB" id="A0A561DSV8"/>
<evidence type="ECO:0008006" key="3">
    <source>
        <dbReference type="Google" id="ProtNLM"/>
    </source>
</evidence>
<name>A0A561DSV8_9BACI</name>
<proteinExistence type="predicted"/>
<protein>
    <recommendedName>
        <fullName evidence="3">Na+/H+ antiporter</fullName>
    </recommendedName>
</protein>
<keyword evidence="2" id="KW-1185">Reference proteome</keyword>
<gene>
    <name evidence="1" type="ORF">FB550_102463</name>
</gene>
<organism evidence="1 2">
    <name type="scientific">Neobacillus bataviensis</name>
    <dbReference type="NCBI Taxonomy" id="220685"/>
    <lineage>
        <taxon>Bacteria</taxon>
        <taxon>Bacillati</taxon>
        <taxon>Bacillota</taxon>
        <taxon>Bacilli</taxon>
        <taxon>Bacillales</taxon>
        <taxon>Bacillaceae</taxon>
        <taxon>Neobacillus</taxon>
    </lineage>
</organism>
<evidence type="ECO:0000313" key="1">
    <source>
        <dbReference type="EMBL" id="TWE06441.1"/>
    </source>
</evidence>
<reference evidence="1 2" key="1">
    <citation type="submission" date="2019-06" db="EMBL/GenBank/DDBJ databases">
        <title>Sorghum-associated microbial communities from plants grown in Nebraska, USA.</title>
        <authorList>
            <person name="Schachtman D."/>
        </authorList>
    </citation>
    <scope>NUCLEOTIDE SEQUENCE [LARGE SCALE GENOMIC DNA]</scope>
    <source>
        <strain evidence="1 2">2482</strain>
    </source>
</reference>